<evidence type="ECO:0000259" key="1">
    <source>
        <dbReference type="Pfam" id="PF12728"/>
    </source>
</evidence>
<organism evidence="2 3">
    <name type="scientific">Pedobacter chinensis</name>
    <dbReference type="NCBI Taxonomy" id="2282421"/>
    <lineage>
        <taxon>Bacteria</taxon>
        <taxon>Pseudomonadati</taxon>
        <taxon>Bacteroidota</taxon>
        <taxon>Sphingobacteriia</taxon>
        <taxon>Sphingobacteriales</taxon>
        <taxon>Sphingobacteriaceae</taxon>
        <taxon>Pedobacter</taxon>
    </lineage>
</organism>
<comment type="caution">
    <text evidence="2">The sequence shown here is derived from an EMBL/GenBank/DDBJ whole genome shotgun (WGS) entry which is preliminary data.</text>
</comment>
<keyword evidence="3" id="KW-1185">Reference proteome</keyword>
<name>A0A369Q145_9SPHI</name>
<keyword evidence="2" id="KW-0238">DNA-binding</keyword>
<dbReference type="InterPro" id="IPR009061">
    <property type="entry name" value="DNA-bd_dom_put_sf"/>
</dbReference>
<evidence type="ECO:0000313" key="3">
    <source>
        <dbReference type="Proteomes" id="UP000253961"/>
    </source>
</evidence>
<dbReference type="InterPro" id="IPR041657">
    <property type="entry name" value="HTH_17"/>
</dbReference>
<dbReference type="RefSeq" id="WP_115401848.1">
    <property type="nucleotide sequence ID" value="NZ_QPKV01000003.1"/>
</dbReference>
<dbReference type="SUPFAM" id="SSF46955">
    <property type="entry name" value="Putative DNA-binding domain"/>
    <property type="match status" value="1"/>
</dbReference>
<dbReference type="AlphaFoldDB" id="A0A369Q145"/>
<dbReference type="Pfam" id="PF12728">
    <property type="entry name" value="HTH_17"/>
    <property type="match status" value="1"/>
</dbReference>
<dbReference type="EMBL" id="QPKV01000003">
    <property type="protein sequence ID" value="RDC56659.1"/>
    <property type="molecule type" value="Genomic_DNA"/>
</dbReference>
<dbReference type="GO" id="GO:0003677">
    <property type="term" value="F:DNA binding"/>
    <property type="evidence" value="ECO:0007669"/>
    <property type="project" value="UniProtKB-KW"/>
</dbReference>
<dbReference type="OrthoDB" id="1524679at2"/>
<dbReference type="PANTHER" id="PTHR34585">
    <property type="match status" value="1"/>
</dbReference>
<accession>A0A369Q145</accession>
<feature type="domain" description="Helix-turn-helix" evidence="1">
    <location>
        <begin position="37"/>
        <end position="86"/>
    </location>
</feature>
<proteinExistence type="predicted"/>
<reference evidence="2 3" key="1">
    <citation type="submission" date="2018-07" db="EMBL/GenBank/DDBJ databases">
        <title>Pedobacter sp. nov., isolated from soil.</title>
        <authorList>
            <person name="Zhou L.Y."/>
            <person name="Du Z.J."/>
        </authorList>
    </citation>
    <scope>NUCLEOTIDE SEQUENCE [LARGE SCALE GENOMIC DNA]</scope>
    <source>
        <strain evidence="2 3">JDX94</strain>
    </source>
</reference>
<protein>
    <submittedName>
        <fullName evidence="2">DNA-binding protein</fullName>
    </submittedName>
</protein>
<sequence length="89" mass="10442">MTQFDLVTKQDLEQFKVDLLKEILSPLKSNSQDSRQWLRSRDVRKMLRISPATLQNLRVSQSLPFTKVGGIFFYREIDVIKVLEKNMGQ</sequence>
<dbReference type="PANTHER" id="PTHR34585:SF22">
    <property type="entry name" value="HELIX-TURN-HELIX DOMAIN-CONTAINING PROTEIN"/>
    <property type="match status" value="1"/>
</dbReference>
<evidence type="ECO:0000313" key="2">
    <source>
        <dbReference type="EMBL" id="RDC56659.1"/>
    </source>
</evidence>
<dbReference type="Proteomes" id="UP000253961">
    <property type="component" value="Unassembled WGS sequence"/>
</dbReference>
<gene>
    <name evidence="2" type="ORF">DU508_05460</name>
</gene>